<accession>A0A445N3S3</accession>
<proteinExistence type="predicted"/>
<dbReference type="Pfam" id="PF08843">
    <property type="entry name" value="AbiEii"/>
    <property type="match status" value="1"/>
</dbReference>
<protein>
    <recommendedName>
        <fullName evidence="2">Nucleotidyl transferase AbiEii/AbiGii toxin family protein</fullName>
    </recommendedName>
</protein>
<dbReference type="AlphaFoldDB" id="A0A445N3S3"/>
<dbReference type="Gene3D" id="3.10.450.620">
    <property type="entry name" value="JHP933, nucleotidyltransferase-like core domain"/>
    <property type="match status" value="1"/>
</dbReference>
<name>A0A445N3S3_9BACT</name>
<evidence type="ECO:0000313" key="1">
    <source>
        <dbReference type="EMBL" id="SPD76333.1"/>
    </source>
</evidence>
<gene>
    <name evidence="1" type="ORF">PITCH_A890042</name>
</gene>
<organism evidence="1">
    <name type="scientific">uncultured Desulfobacterium sp</name>
    <dbReference type="NCBI Taxonomy" id="201089"/>
    <lineage>
        <taxon>Bacteria</taxon>
        <taxon>Pseudomonadati</taxon>
        <taxon>Thermodesulfobacteriota</taxon>
        <taxon>Desulfobacteria</taxon>
        <taxon>Desulfobacterales</taxon>
        <taxon>Desulfobacteriaceae</taxon>
        <taxon>Desulfobacterium</taxon>
        <taxon>environmental samples</taxon>
    </lineage>
</organism>
<dbReference type="InterPro" id="IPR014942">
    <property type="entry name" value="AbiEii"/>
</dbReference>
<reference evidence="1" key="1">
    <citation type="submission" date="2018-01" db="EMBL/GenBank/DDBJ databases">
        <authorList>
            <person name="Regsiter A."/>
            <person name="William W."/>
        </authorList>
    </citation>
    <scope>NUCLEOTIDE SEQUENCE</scope>
    <source>
        <strain evidence="1">TRIP AH-1</strain>
    </source>
</reference>
<sequence length="223" mass="26376">MDTLRQHELFEIETLEKMNSSKALDPLVFGGGTMLRLCHDLKRYSADLDFWFVKNTPQEEYFDKLRAAFEKDYEITDSQIKHFTLLLELRSASYPKRLKVEIRKEIRDCDYQKTIAFSKFSTKQVILKAHTLEQTMKNKIEAFLEREEIRDCFDMEFLLRRGIDLGITSKDKIIELQKKIGGFKSVDFRVKLGSILEKDIRDYYVDNGFRYLSEKLNSVLITL</sequence>
<evidence type="ECO:0008006" key="2">
    <source>
        <dbReference type="Google" id="ProtNLM"/>
    </source>
</evidence>
<dbReference type="EMBL" id="OJIN01000235">
    <property type="protein sequence ID" value="SPD76333.1"/>
    <property type="molecule type" value="Genomic_DNA"/>
</dbReference>